<name>A0A1E1M9Q5_RHYSE</name>
<sequence length="811" mass="89320">MMPELSSDIWKQTLQGNSALQKPLHGAFRNLNFFPSTSTISILPKSKQRHTFYSIWSDLVTALTLFTLYGHSKTSLPPASNSGTSLVTVLHLLPSGAQSFDVLNMGRLSAAHCSNLISHNSSGLMSWSASNSSLPLARAMDPEPAVLNNVPHPRSLPHVNTSAAFTGIVLANGLSPSSDDAFGPDNQGSNSSGSQGGRQSSITSPATSISPSSGSVSGSRPEQAQDQAQAQAQAQAQQTQQAKEKERATVPSACVQCRSKHLKCDGLQPCSRCSSNSFECEYVRSRRGFKGPRRNGTHNKASAISAHSAGPVDMSCPLVHPNGLRGLSNAANGLVMPADDRLMTLPRSVNLPLFDIGQEVVAFDPKTLPSGLDMKERCIEAFFFHFYPAHPFTLPRSNHFALRKERPIECLEAAMCYVGSFYVPQAPTKALGLEAERSVYHTDCPRDGFRVQAMLILTIGLDGYTFQEKALQILLDAQDLALEIGMNKRDFASVRGFFSDLLQESWRRTWWELYITDGMIAGVHQKSNFRMKEIPADVLLPCEEIEYVSGQIPHPHSIQDFDDESFDGRDFFYSSYTYRIAAIRNLGRVLQSRQILPSDEQTMSRADAYLVNWRLHLPDAKKTLISHDGRLDEMLFQAHMITEATTILLHREASELDSSAARDVTSCAPYMAVVPGPTHNIHAAKTIQAAQEISKLIQLPVPLIKHTHFFTCVVTLASIVHLSCWSILVPLMRDDDLKQQLRLSTGALKTLCQVWPAAGKAFGQVKGVAQEIYTAKKQAAEVGYWSNLTQDEVMRSIIEDQSIMEDLHLLN</sequence>
<dbReference type="SMART" id="SM00066">
    <property type="entry name" value="GAL4"/>
    <property type="match status" value="1"/>
</dbReference>
<feature type="domain" description="Zn(2)-C6 fungal-type" evidence="3">
    <location>
        <begin position="253"/>
        <end position="282"/>
    </location>
</feature>
<feature type="compositionally biased region" description="Low complexity" evidence="2">
    <location>
        <begin position="186"/>
        <end position="241"/>
    </location>
</feature>
<evidence type="ECO:0000259" key="3">
    <source>
        <dbReference type="PROSITE" id="PS50048"/>
    </source>
</evidence>
<evidence type="ECO:0000313" key="4">
    <source>
        <dbReference type="EMBL" id="CZT45817.1"/>
    </source>
</evidence>
<dbReference type="PANTHER" id="PTHR47431">
    <property type="entry name" value="ZN(II)2CYS6 TRANSCRIPTION FACTOR (EUROFUNG)-RELATED"/>
    <property type="match status" value="1"/>
</dbReference>
<dbReference type="PROSITE" id="PS50048">
    <property type="entry name" value="ZN2_CY6_FUNGAL_2"/>
    <property type="match status" value="1"/>
</dbReference>
<gene>
    <name evidence="4" type="ORF">RSE6_06172</name>
</gene>
<evidence type="ECO:0000256" key="1">
    <source>
        <dbReference type="ARBA" id="ARBA00023242"/>
    </source>
</evidence>
<keyword evidence="1" id="KW-0539">Nucleus</keyword>
<dbReference type="PROSITE" id="PS00463">
    <property type="entry name" value="ZN2_CY6_FUNGAL_1"/>
    <property type="match status" value="1"/>
</dbReference>
<dbReference type="GO" id="GO:0000981">
    <property type="term" value="F:DNA-binding transcription factor activity, RNA polymerase II-specific"/>
    <property type="evidence" value="ECO:0007669"/>
    <property type="project" value="InterPro"/>
</dbReference>
<keyword evidence="5" id="KW-1185">Reference proteome</keyword>
<accession>A0A1E1M9Q5</accession>
<dbReference type="Gene3D" id="4.10.240.10">
    <property type="entry name" value="Zn(2)-C6 fungal-type DNA-binding domain"/>
    <property type="match status" value="1"/>
</dbReference>
<dbReference type="CDD" id="cd12148">
    <property type="entry name" value="fungal_TF_MHR"/>
    <property type="match status" value="1"/>
</dbReference>
<reference evidence="5" key="1">
    <citation type="submission" date="2016-03" db="EMBL/GenBank/DDBJ databases">
        <authorList>
            <person name="Guldener U."/>
        </authorList>
    </citation>
    <scope>NUCLEOTIDE SEQUENCE [LARGE SCALE GENOMIC DNA]</scope>
</reference>
<proteinExistence type="predicted"/>
<protein>
    <submittedName>
        <fullName evidence="4">Related to Zn(II)2Cys6 transcriptional activator</fullName>
    </submittedName>
</protein>
<evidence type="ECO:0000256" key="2">
    <source>
        <dbReference type="SAM" id="MobiDB-lite"/>
    </source>
</evidence>
<dbReference type="PANTHER" id="PTHR47431:SF1">
    <property type="entry name" value="ZN(II)2CYS6 TRANSCRIPTION FACTOR (EUROFUNG)"/>
    <property type="match status" value="1"/>
</dbReference>
<dbReference type="AlphaFoldDB" id="A0A1E1M9Q5"/>
<dbReference type="InterPro" id="IPR001138">
    <property type="entry name" value="Zn2Cys6_DnaBD"/>
</dbReference>
<dbReference type="GO" id="GO:0008270">
    <property type="term" value="F:zinc ion binding"/>
    <property type="evidence" value="ECO:0007669"/>
    <property type="project" value="InterPro"/>
</dbReference>
<dbReference type="InterPro" id="IPR036864">
    <property type="entry name" value="Zn2-C6_fun-type_DNA-bd_sf"/>
</dbReference>
<dbReference type="Proteomes" id="UP000177625">
    <property type="component" value="Unassembled WGS sequence"/>
</dbReference>
<dbReference type="EMBL" id="FJVC01000226">
    <property type="protein sequence ID" value="CZT45817.1"/>
    <property type="molecule type" value="Genomic_DNA"/>
</dbReference>
<feature type="region of interest" description="Disordered" evidence="2">
    <location>
        <begin position="176"/>
        <end position="244"/>
    </location>
</feature>
<organism evidence="4 5">
    <name type="scientific">Rhynchosporium secalis</name>
    <name type="common">Barley scald fungus</name>
    <dbReference type="NCBI Taxonomy" id="38038"/>
    <lineage>
        <taxon>Eukaryota</taxon>
        <taxon>Fungi</taxon>
        <taxon>Dikarya</taxon>
        <taxon>Ascomycota</taxon>
        <taxon>Pezizomycotina</taxon>
        <taxon>Leotiomycetes</taxon>
        <taxon>Helotiales</taxon>
        <taxon>Ploettnerulaceae</taxon>
        <taxon>Rhynchosporium</taxon>
    </lineage>
</organism>
<dbReference type="CDD" id="cd00067">
    <property type="entry name" value="GAL4"/>
    <property type="match status" value="1"/>
</dbReference>
<dbReference type="SUPFAM" id="SSF57701">
    <property type="entry name" value="Zn2/Cys6 DNA-binding domain"/>
    <property type="match status" value="1"/>
</dbReference>
<dbReference type="Pfam" id="PF00172">
    <property type="entry name" value="Zn_clus"/>
    <property type="match status" value="1"/>
</dbReference>
<evidence type="ECO:0000313" key="5">
    <source>
        <dbReference type="Proteomes" id="UP000177625"/>
    </source>
</evidence>